<evidence type="ECO:0000256" key="1">
    <source>
        <dbReference type="SAM" id="SignalP"/>
    </source>
</evidence>
<evidence type="ECO:0000313" key="3">
    <source>
        <dbReference type="Proteomes" id="UP000229757"/>
    </source>
</evidence>
<evidence type="ECO:0000313" key="2">
    <source>
        <dbReference type="EMBL" id="ATX76358.1"/>
    </source>
</evidence>
<reference evidence="2 3" key="1">
    <citation type="journal article" date="2017" name="Environ. Microbiol.">
        <title>Genomic and physiological analyses of 'Reinekea forsetii' reveal a versatile opportunistic lifestyle during spring algae blooms.</title>
        <authorList>
            <person name="Avci B."/>
            <person name="Hahnke R.L."/>
            <person name="Chafee M."/>
            <person name="Fischer T."/>
            <person name="Gruber-Vodicka H."/>
            <person name="Tegetmeyer H.E."/>
            <person name="Harder J."/>
            <person name="Fuchs B.M."/>
            <person name="Amann R.I."/>
            <person name="Teeling H."/>
        </authorList>
    </citation>
    <scope>NUCLEOTIDE SEQUENCE [LARGE SCALE GENOMIC DNA]</scope>
    <source>
        <strain evidence="2 3">Hel1_31_D35</strain>
    </source>
</reference>
<gene>
    <name evidence="2" type="ORF">REIFOR_01212</name>
</gene>
<dbReference type="RefSeq" id="WP_100256702.1">
    <property type="nucleotide sequence ID" value="NZ_CP011797.1"/>
</dbReference>
<dbReference type="AlphaFoldDB" id="A0A2K8KNI1"/>
<name>A0A2K8KNI1_9GAMM</name>
<proteinExistence type="predicted"/>
<keyword evidence="1" id="KW-0732">Signal</keyword>
<feature type="chain" id="PRO_5014681506" evidence="1">
    <location>
        <begin position="22"/>
        <end position="202"/>
    </location>
</feature>
<accession>A0A2K8KNI1</accession>
<keyword evidence="3" id="KW-1185">Reference proteome</keyword>
<dbReference type="KEGG" id="rfo:REIFOR_01212"/>
<dbReference type="EMBL" id="CP011797">
    <property type="protein sequence ID" value="ATX76358.1"/>
    <property type="molecule type" value="Genomic_DNA"/>
</dbReference>
<feature type="signal peptide" evidence="1">
    <location>
        <begin position="1"/>
        <end position="21"/>
    </location>
</feature>
<sequence length="202" mass="22984">MLVKTIWLYLVLSCLAGSVSADLVGGHDRQRLTLLFLAKLDAYYQDYPLTLSLPSLPISLPSEQLDSAQWLALLTVLSEEGWLTRKQKAQKRIDNQERVLIGQVQIFSRPGASVRLALPLGMVRVIEIDTMQPLPQNNSQPAYVLRFAWQLDEAVDWLWAPALDGLSDIIRLRLASRQRQSGTVTAHWHDTDWRFDTPPQLR</sequence>
<dbReference type="OrthoDB" id="6198752at2"/>
<organism evidence="2 3">
    <name type="scientific">Reinekea forsetii</name>
    <dbReference type="NCBI Taxonomy" id="1336806"/>
    <lineage>
        <taxon>Bacteria</taxon>
        <taxon>Pseudomonadati</taxon>
        <taxon>Pseudomonadota</taxon>
        <taxon>Gammaproteobacteria</taxon>
        <taxon>Oceanospirillales</taxon>
        <taxon>Saccharospirillaceae</taxon>
        <taxon>Reinekea</taxon>
    </lineage>
</organism>
<protein>
    <submittedName>
        <fullName evidence="2">Uncharacterized protein</fullName>
    </submittedName>
</protein>
<dbReference type="Proteomes" id="UP000229757">
    <property type="component" value="Chromosome"/>
</dbReference>